<dbReference type="AlphaFoldDB" id="A0A165HX53"/>
<evidence type="ECO:0000313" key="3">
    <source>
        <dbReference type="Proteomes" id="UP000076632"/>
    </source>
</evidence>
<dbReference type="PANTHER" id="PTHR42791:SF17">
    <property type="entry name" value="ACETYLTRANSFERASE, GNAT FAMILY FAMILY (AFU_ORTHOLOGUE AFUA_8G05690)"/>
    <property type="match status" value="1"/>
</dbReference>
<accession>A0A165HX53</accession>
<name>A0A165HX53_XYLHT</name>
<feature type="domain" description="N-acetyltransferase" evidence="1">
    <location>
        <begin position="80"/>
        <end position="225"/>
    </location>
</feature>
<evidence type="ECO:0000259" key="1">
    <source>
        <dbReference type="PROSITE" id="PS51186"/>
    </source>
</evidence>
<dbReference type="InterPro" id="IPR016181">
    <property type="entry name" value="Acyl_CoA_acyltransferase"/>
</dbReference>
<dbReference type="InterPro" id="IPR000182">
    <property type="entry name" value="GNAT_dom"/>
</dbReference>
<dbReference type="OrthoDB" id="4738875at2759"/>
<dbReference type="SUPFAM" id="SSF55729">
    <property type="entry name" value="Acyl-CoA N-acyltransferases (Nat)"/>
    <property type="match status" value="1"/>
</dbReference>
<dbReference type="PANTHER" id="PTHR42791">
    <property type="entry name" value="GNAT FAMILY ACETYLTRANSFERASE"/>
    <property type="match status" value="1"/>
</dbReference>
<dbReference type="OMA" id="DIFPELW"/>
<proteinExistence type="predicted"/>
<dbReference type="Proteomes" id="UP000076632">
    <property type="component" value="Unassembled WGS sequence"/>
</dbReference>
<protein>
    <recommendedName>
        <fullName evidence="1">N-acetyltransferase domain-containing protein</fullName>
    </recommendedName>
</protein>
<dbReference type="InterPro" id="IPR052523">
    <property type="entry name" value="Trichothecene_AcTrans"/>
</dbReference>
<dbReference type="CDD" id="cd04301">
    <property type="entry name" value="NAT_SF"/>
    <property type="match status" value="1"/>
</dbReference>
<gene>
    <name evidence="2" type="ORF">L228DRAFT_281163</name>
</gene>
<dbReference type="Gene3D" id="3.40.630.30">
    <property type="match status" value="1"/>
</dbReference>
<organism evidence="2 3">
    <name type="scientific">Xylona heveae (strain CBS 132557 / TC161)</name>
    <dbReference type="NCBI Taxonomy" id="1328760"/>
    <lineage>
        <taxon>Eukaryota</taxon>
        <taxon>Fungi</taxon>
        <taxon>Dikarya</taxon>
        <taxon>Ascomycota</taxon>
        <taxon>Pezizomycotina</taxon>
        <taxon>Xylonomycetes</taxon>
        <taxon>Xylonales</taxon>
        <taxon>Xylonaceae</taxon>
        <taxon>Xylona</taxon>
    </lineage>
</organism>
<dbReference type="PROSITE" id="PS51186">
    <property type="entry name" value="GNAT"/>
    <property type="match status" value="1"/>
</dbReference>
<dbReference type="GO" id="GO:0016747">
    <property type="term" value="F:acyltransferase activity, transferring groups other than amino-acyl groups"/>
    <property type="evidence" value="ECO:0007669"/>
    <property type="project" value="InterPro"/>
</dbReference>
<dbReference type="EMBL" id="KV407456">
    <property type="protein sequence ID" value="KZF24051.1"/>
    <property type="molecule type" value="Genomic_DNA"/>
</dbReference>
<dbReference type="InParanoid" id="A0A165HX53"/>
<evidence type="ECO:0000313" key="2">
    <source>
        <dbReference type="EMBL" id="KZF24051.1"/>
    </source>
</evidence>
<sequence>MHQRLCRQEDFSDMATLSASAFKADGLFAWLHPRSDVYYGDFRRYFINRNKTLFNSCGTIIWVMVTDEKDAHWTGKSEIMGYAVWKRHGQTETAKAWQRDTLGMKLERMLLKAEDTFAWAIGSDRSVSWENVKIMNDTRGYTFFDNLHERWHLSMLAVGAQYQRLGVGSKLIDWGFDIAQRERVPVTLVGSPLGTSLYRKKGFKTCGLRETTKDIVGTIMLWEPSGMDGMFFKVQEDGTVVIKDPPSA</sequence>
<reference evidence="2 3" key="1">
    <citation type="journal article" date="2016" name="Fungal Biol.">
        <title>The genome of Xylona heveae provides a window into fungal endophytism.</title>
        <authorList>
            <person name="Gazis R."/>
            <person name="Kuo A."/>
            <person name="Riley R."/>
            <person name="LaButti K."/>
            <person name="Lipzen A."/>
            <person name="Lin J."/>
            <person name="Amirebrahimi M."/>
            <person name="Hesse C.N."/>
            <person name="Spatafora J.W."/>
            <person name="Henrissat B."/>
            <person name="Hainaut M."/>
            <person name="Grigoriev I.V."/>
            <person name="Hibbett D.S."/>
        </authorList>
    </citation>
    <scope>NUCLEOTIDE SEQUENCE [LARGE SCALE GENOMIC DNA]</scope>
    <source>
        <strain evidence="2 3">TC161</strain>
    </source>
</reference>
<dbReference type="GeneID" id="28901010"/>
<keyword evidence="3" id="KW-1185">Reference proteome</keyword>
<dbReference type="STRING" id="1328760.A0A165HX53"/>
<dbReference type="Pfam" id="PF13673">
    <property type="entry name" value="Acetyltransf_10"/>
    <property type="match status" value="1"/>
</dbReference>
<dbReference type="RefSeq" id="XP_018189606.1">
    <property type="nucleotide sequence ID" value="XM_018335873.1"/>
</dbReference>